<feature type="region of interest" description="Disordered" evidence="1">
    <location>
        <begin position="24"/>
        <end position="59"/>
    </location>
</feature>
<reference evidence="2 3" key="1">
    <citation type="submission" date="2017-07" db="EMBL/GenBank/DDBJ databases">
        <title>Draft Genome Sequences of Select Purple Nonsulfur Bacteria.</title>
        <authorList>
            <person name="Lasarre B."/>
            <person name="Mckinlay J.B."/>
        </authorList>
    </citation>
    <scope>NUCLEOTIDE SEQUENCE [LARGE SCALE GENOMIC DNA]</scope>
    <source>
        <strain evidence="2 3">DSM 5909</strain>
    </source>
</reference>
<proteinExistence type="predicted"/>
<dbReference type="EMBL" id="NPEX01000058">
    <property type="protein sequence ID" value="RAI44102.1"/>
    <property type="molecule type" value="Genomic_DNA"/>
</dbReference>
<evidence type="ECO:0000313" key="3">
    <source>
        <dbReference type="Proteomes" id="UP000249130"/>
    </source>
</evidence>
<dbReference type="RefSeq" id="WP_111419080.1">
    <property type="nucleotide sequence ID" value="NZ_NPEX01000058.1"/>
</dbReference>
<evidence type="ECO:0000256" key="1">
    <source>
        <dbReference type="SAM" id="MobiDB-lite"/>
    </source>
</evidence>
<sequence length="93" mass="9614">MRIVYALVAVALVLFAFDKLPFASKRSGAPGQPTAAQPVGGKATTSSAMSSAPSASPAAKVVEAPRPTYVASRECVRTTFGAMNCREVTTLKP</sequence>
<name>A0A327L3M9_9BRAD</name>
<keyword evidence="3" id="KW-1185">Reference proteome</keyword>
<gene>
    <name evidence="2" type="ORF">CH341_10985</name>
</gene>
<accession>A0A327L3M9</accession>
<organism evidence="2 3">
    <name type="scientific">Rhodoplanes roseus</name>
    <dbReference type="NCBI Taxonomy" id="29409"/>
    <lineage>
        <taxon>Bacteria</taxon>
        <taxon>Pseudomonadati</taxon>
        <taxon>Pseudomonadota</taxon>
        <taxon>Alphaproteobacteria</taxon>
        <taxon>Hyphomicrobiales</taxon>
        <taxon>Nitrobacteraceae</taxon>
        <taxon>Rhodoplanes</taxon>
    </lineage>
</organism>
<dbReference type="Proteomes" id="UP000249130">
    <property type="component" value="Unassembled WGS sequence"/>
</dbReference>
<dbReference type="AlphaFoldDB" id="A0A327L3M9"/>
<comment type="caution">
    <text evidence="2">The sequence shown here is derived from an EMBL/GenBank/DDBJ whole genome shotgun (WGS) entry which is preliminary data.</text>
</comment>
<protein>
    <submittedName>
        <fullName evidence="2">Uncharacterized protein</fullName>
    </submittedName>
</protein>
<evidence type="ECO:0000313" key="2">
    <source>
        <dbReference type="EMBL" id="RAI44102.1"/>
    </source>
</evidence>
<feature type="compositionally biased region" description="Low complexity" evidence="1">
    <location>
        <begin position="43"/>
        <end position="59"/>
    </location>
</feature>